<accession>A0ABR6MM27</accession>
<organism evidence="1 2">
    <name type="scientific">Micromonospora echinospora</name>
    <name type="common">Micromonospora purpurea</name>
    <dbReference type="NCBI Taxonomy" id="1877"/>
    <lineage>
        <taxon>Bacteria</taxon>
        <taxon>Bacillati</taxon>
        <taxon>Actinomycetota</taxon>
        <taxon>Actinomycetes</taxon>
        <taxon>Micromonosporales</taxon>
        <taxon>Micromonosporaceae</taxon>
        <taxon>Micromonospora</taxon>
    </lineage>
</organism>
<gene>
    <name evidence="1" type="ORF">FHU28_006263</name>
</gene>
<proteinExistence type="predicted"/>
<reference evidence="1 2" key="1">
    <citation type="submission" date="2020-08" db="EMBL/GenBank/DDBJ databases">
        <title>Sequencing the genomes of 1000 actinobacteria strains.</title>
        <authorList>
            <person name="Klenk H.-P."/>
        </authorList>
    </citation>
    <scope>NUCLEOTIDE SEQUENCE [LARGE SCALE GENOMIC DNA]</scope>
    <source>
        <strain evidence="1 2">DSM 43036</strain>
    </source>
</reference>
<comment type="caution">
    <text evidence="1">The sequence shown here is derived from an EMBL/GenBank/DDBJ whole genome shotgun (WGS) entry which is preliminary data.</text>
</comment>
<protein>
    <submittedName>
        <fullName evidence="1">Uncharacterized protein</fullName>
    </submittedName>
</protein>
<keyword evidence="2" id="KW-1185">Reference proteome</keyword>
<evidence type="ECO:0000313" key="1">
    <source>
        <dbReference type="EMBL" id="MBB5116424.1"/>
    </source>
</evidence>
<evidence type="ECO:0000313" key="2">
    <source>
        <dbReference type="Proteomes" id="UP000618986"/>
    </source>
</evidence>
<sequence length="31" mass="2948">MRRTLSALGVAGALLAAAAVVVPAVAAQAVE</sequence>
<dbReference type="EMBL" id="JACHJC010000001">
    <property type="protein sequence ID" value="MBB5116424.1"/>
    <property type="molecule type" value="Genomic_DNA"/>
</dbReference>
<dbReference type="Proteomes" id="UP000618986">
    <property type="component" value="Unassembled WGS sequence"/>
</dbReference>
<name>A0ABR6MM27_MICEC</name>